<organism evidence="1 2">
    <name type="scientific">Helicobacter canis</name>
    <dbReference type="NCBI Taxonomy" id="29419"/>
    <lineage>
        <taxon>Bacteria</taxon>
        <taxon>Pseudomonadati</taxon>
        <taxon>Campylobacterota</taxon>
        <taxon>Epsilonproteobacteria</taxon>
        <taxon>Campylobacterales</taxon>
        <taxon>Helicobacteraceae</taxon>
        <taxon>Helicobacter</taxon>
    </lineage>
</organism>
<reference evidence="1 2" key="1">
    <citation type="submission" date="2018-06" db="EMBL/GenBank/DDBJ databases">
        <authorList>
            <consortium name="Pathogen Informatics"/>
            <person name="Doyle S."/>
        </authorList>
    </citation>
    <scope>NUCLEOTIDE SEQUENCE [LARGE SCALE GENOMIC DNA]</scope>
    <source>
        <strain evidence="1 2">NCTC12410</strain>
    </source>
</reference>
<dbReference type="AlphaFoldDB" id="A0A377J3Z2"/>
<dbReference type="OrthoDB" id="5296987at2"/>
<evidence type="ECO:0000313" key="2">
    <source>
        <dbReference type="Proteomes" id="UP000254841"/>
    </source>
</evidence>
<accession>A0A377J3Z2</accession>
<gene>
    <name evidence="1" type="ORF">NCTC12410_00316</name>
</gene>
<protein>
    <submittedName>
        <fullName evidence="1">Uncharacterized protein</fullName>
    </submittedName>
</protein>
<dbReference type="RefSeq" id="WP_115010833.1">
    <property type="nucleotide sequence ID" value="NZ_UGHV01000001.1"/>
</dbReference>
<proteinExistence type="predicted"/>
<name>A0A377J3Z2_9HELI</name>
<dbReference type="EMBL" id="UGHV01000001">
    <property type="protein sequence ID" value="STO96503.1"/>
    <property type="molecule type" value="Genomic_DNA"/>
</dbReference>
<evidence type="ECO:0000313" key="1">
    <source>
        <dbReference type="EMBL" id="STO96503.1"/>
    </source>
</evidence>
<sequence length="315" mass="37606">MTQDQVEKFITELSSEIQKSFLGLKIIGWESVEYEFEMELSDMSGVSWNEYDKMPLAEGRYITREEWKEKRHAIPHYFADDPAMQKRFAKVMQDHMGNWDFTQTKQAQQDIIENAEEYRFYLKRLCRKCIEKGVKPCDECIHTEFDDMCKACGKLKKRDRKWAFDDPAAECDSCYDSGWIITNIELIYNYLIKRECIDTANDPRFDPKKFEEYRMIRTALLRGDMQIEKLDFIYDRTKATYERRSYANISRNGSATQRYRIKVPVAVATIEIGARKFEWVLYEREFDMINGDRIVQEIFQNLIYPTSKVKNLKYC</sequence>
<dbReference type="Proteomes" id="UP000254841">
    <property type="component" value="Unassembled WGS sequence"/>
</dbReference>